<dbReference type="Pfam" id="PF02518">
    <property type="entry name" value="HATPase_c"/>
    <property type="match status" value="1"/>
</dbReference>
<sequence>MDTSLKSLVSWRWLAICLLISGLAGIPLRLWGQSARPAEAGNSTVQFERLTTEQGLSNYVVVPIMQDRKGYLWFGTATGLDKYDGYRFTNYKFDPRDTTSLTKNQVYTLLEDRDGLIWVGTSEGTCRFNPRTEKFIRLVKSPANPHAFSFIQSIGEDKEGNLWVGGGFTGELRQVDRKTGQFSATNYANLLGGDPSGNQALYLTLRDKSGTFWVGSPTGLHRLNLAPAGAGKPSRVSFTHYRHNPDNPNSLSQNFVTGLYEDRQGLLWVVTSEGVLHSFDRWSGQFIRYPLDPVRKLGLLRRFRTGLVEDQEGNLWVGTYRNGLYKMNKDRNLITNYIHNPTDPNSIVNNTVFTLMVDKSGIMWAATLGGVIKLDPNRKPFRLYRHNPVITHSLSQNNIAAICEDHQNALWLGTMESGLNVLNRATGQFRQYRHQPGKITSLRSDVVTALLKTRDGSLWVGNGGYLSRFNRNDTSFTHYPLHHPFLMNSSNSLIFTIYEDRQGTLWLGTDNGFLSFDQRTGKTVSYPYDPEHPERVSDYWALAILEDRRGNLWIGPGSQALTRFDRRTGTFKQYRYDGRKPGSISSTTIPSIYEDSKGSLWFGTGEGGLCRFDHATETFTTFTEQDGLAGNSVYSILEDDGGNLWLGTNKGLSKFSLTTHQFTNYSADEGLQGNIFAAWFIEGAACKGKDGTLYFGGNNGFNAFDPTTIQPNSHVPPIVITQFRLFDKIQPGMHEASEIILNHDQNFFSFEFAALNYTNSPKNQYAYQLVGLEKDWVYSGTRRIAAFTDLDPGTYTFRVKGSNNDGVWNEKGTSLVVVIQPAWWQTVWFKIIIGLAFAGLLYAAYRYRINQLRHEQAIRDQISRDLHDDVGGILSGISFYSEAARQMHQQGRHADSYQLLLKIADNARQTISQMSDVVWSMRSDTNNAGQLAQRLELVGRELLTARGIHLKVETDTGLERLTLRPDVVRNLYLIGKEALHNAGKYSQATEVVLAVRYRGNRVQISITDNGQGFDLDLASSGGNGLDNMPRRAKAMGAVYQLRSEPAKGTSVTVEKTV</sequence>
<evidence type="ECO:0000259" key="4">
    <source>
        <dbReference type="Pfam" id="PF07495"/>
    </source>
</evidence>
<keyword evidence="2" id="KW-1133">Transmembrane helix</keyword>
<name>A0A6M5Y9X6_9BACT</name>
<keyword evidence="2" id="KW-0472">Membrane</keyword>
<evidence type="ECO:0000259" key="3">
    <source>
        <dbReference type="Pfam" id="PF02518"/>
    </source>
</evidence>
<dbReference type="InterPro" id="IPR011123">
    <property type="entry name" value="Y_Y_Y"/>
</dbReference>
<dbReference type="Pfam" id="PF07495">
    <property type="entry name" value="Y_Y_Y"/>
    <property type="match status" value="1"/>
</dbReference>
<dbReference type="KEGG" id="stae:HNV11_12720"/>
<dbReference type="AlphaFoldDB" id="A0A6M5Y9X6"/>
<keyword evidence="7" id="KW-1185">Reference proteome</keyword>
<feature type="domain" description="Two component regulator three Y" evidence="4">
    <location>
        <begin position="756"/>
        <end position="819"/>
    </location>
</feature>
<proteinExistence type="predicted"/>
<dbReference type="Pfam" id="PF07730">
    <property type="entry name" value="HisKA_3"/>
    <property type="match status" value="1"/>
</dbReference>
<evidence type="ECO:0000313" key="6">
    <source>
        <dbReference type="EMBL" id="QJW90176.1"/>
    </source>
</evidence>
<dbReference type="PANTHER" id="PTHR43547">
    <property type="entry name" value="TWO-COMPONENT HISTIDINE KINASE"/>
    <property type="match status" value="1"/>
</dbReference>
<protein>
    <submittedName>
        <fullName evidence="6">Histidine kinase</fullName>
    </submittedName>
</protein>
<dbReference type="RefSeq" id="WP_171740021.1">
    <property type="nucleotide sequence ID" value="NZ_CP053435.1"/>
</dbReference>
<dbReference type="InterPro" id="IPR036890">
    <property type="entry name" value="HATPase_C_sf"/>
</dbReference>
<accession>A0A6M5Y9X6</accession>
<dbReference type="GO" id="GO:0046983">
    <property type="term" value="F:protein dimerization activity"/>
    <property type="evidence" value="ECO:0007669"/>
    <property type="project" value="InterPro"/>
</dbReference>
<keyword evidence="1" id="KW-0597">Phosphoprotein</keyword>
<dbReference type="InterPro" id="IPR011110">
    <property type="entry name" value="Reg_prop"/>
</dbReference>
<dbReference type="PANTHER" id="PTHR43547:SF2">
    <property type="entry name" value="HYBRID SIGNAL TRANSDUCTION HISTIDINE KINASE C"/>
    <property type="match status" value="1"/>
</dbReference>
<keyword evidence="2" id="KW-0812">Transmembrane</keyword>
<dbReference type="Gene3D" id="2.130.10.10">
    <property type="entry name" value="YVTN repeat-like/Quinoprotein amine dehydrogenase"/>
    <property type="match status" value="3"/>
</dbReference>
<dbReference type="EMBL" id="CP053435">
    <property type="protein sequence ID" value="QJW90176.1"/>
    <property type="molecule type" value="Genomic_DNA"/>
</dbReference>
<dbReference type="Gene3D" id="2.60.40.10">
    <property type="entry name" value="Immunoglobulins"/>
    <property type="match status" value="1"/>
</dbReference>
<keyword evidence="6" id="KW-0418">Kinase</keyword>
<dbReference type="GO" id="GO:0016020">
    <property type="term" value="C:membrane"/>
    <property type="evidence" value="ECO:0007669"/>
    <property type="project" value="InterPro"/>
</dbReference>
<evidence type="ECO:0000256" key="1">
    <source>
        <dbReference type="ARBA" id="ARBA00022553"/>
    </source>
</evidence>
<feature type="transmembrane region" description="Helical" evidence="2">
    <location>
        <begin position="822"/>
        <end position="845"/>
    </location>
</feature>
<dbReference type="InterPro" id="IPR015943">
    <property type="entry name" value="WD40/YVTN_repeat-like_dom_sf"/>
</dbReference>
<keyword evidence="6" id="KW-0808">Transferase</keyword>
<evidence type="ECO:0000313" key="7">
    <source>
        <dbReference type="Proteomes" id="UP000502756"/>
    </source>
</evidence>
<dbReference type="Gene3D" id="1.20.5.1930">
    <property type="match status" value="1"/>
</dbReference>
<dbReference type="GO" id="GO:0000155">
    <property type="term" value="F:phosphorelay sensor kinase activity"/>
    <property type="evidence" value="ECO:0007669"/>
    <property type="project" value="InterPro"/>
</dbReference>
<dbReference type="SUPFAM" id="SSF55874">
    <property type="entry name" value="ATPase domain of HSP90 chaperone/DNA topoisomerase II/histidine kinase"/>
    <property type="match status" value="1"/>
</dbReference>
<dbReference type="Proteomes" id="UP000502756">
    <property type="component" value="Chromosome"/>
</dbReference>
<dbReference type="CDD" id="cd16917">
    <property type="entry name" value="HATPase_UhpB-NarQ-NarX-like"/>
    <property type="match status" value="1"/>
</dbReference>
<reference evidence="6 7" key="1">
    <citation type="submission" date="2020-05" db="EMBL/GenBank/DDBJ databases">
        <title>Genome sequencing of Spirosoma sp. TS118.</title>
        <authorList>
            <person name="Lee J.-H."/>
            <person name="Jeong S."/>
            <person name="Zhao L."/>
            <person name="Jung J.-H."/>
            <person name="Kim M.-K."/>
            <person name="Lim S."/>
        </authorList>
    </citation>
    <scope>NUCLEOTIDE SEQUENCE [LARGE SCALE GENOMIC DNA]</scope>
    <source>
        <strain evidence="6 7">TS118</strain>
    </source>
</reference>
<dbReference type="SUPFAM" id="SSF63829">
    <property type="entry name" value="Calcium-dependent phosphotriesterase"/>
    <property type="match status" value="3"/>
</dbReference>
<feature type="domain" description="Histidine kinase/HSP90-like ATPase" evidence="3">
    <location>
        <begin position="969"/>
        <end position="1054"/>
    </location>
</feature>
<evidence type="ECO:0000256" key="2">
    <source>
        <dbReference type="SAM" id="Phobius"/>
    </source>
</evidence>
<organism evidence="6 7">
    <name type="scientific">Spirosoma taeanense</name>
    <dbReference type="NCBI Taxonomy" id="2735870"/>
    <lineage>
        <taxon>Bacteria</taxon>
        <taxon>Pseudomonadati</taxon>
        <taxon>Bacteroidota</taxon>
        <taxon>Cytophagia</taxon>
        <taxon>Cytophagales</taxon>
        <taxon>Cytophagaceae</taxon>
        <taxon>Spirosoma</taxon>
    </lineage>
</organism>
<dbReference type="FunFam" id="2.60.40.10:FF:000791">
    <property type="entry name" value="Two-component system sensor histidine kinase/response regulator"/>
    <property type="match status" value="1"/>
</dbReference>
<dbReference type="InterPro" id="IPR013783">
    <property type="entry name" value="Ig-like_fold"/>
</dbReference>
<gene>
    <name evidence="6" type="ORF">HNV11_12720</name>
</gene>
<feature type="domain" description="Signal transduction histidine kinase subgroup 3 dimerisation and phosphoacceptor" evidence="5">
    <location>
        <begin position="859"/>
        <end position="924"/>
    </location>
</feature>
<dbReference type="Pfam" id="PF07494">
    <property type="entry name" value="Reg_prop"/>
    <property type="match status" value="8"/>
</dbReference>
<dbReference type="Gene3D" id="3.30.565.10">
    <property type="entry name" value="Histidine kinase-like ATPase, C-terminal domain"/>
    <property type="match status" value="1"/>
</dbReference>
<dbReference type="InterPro" id="IPR011712">
    <property type="entry name" value="Sig_transdc_His_kin_sub3_dim/P"/>
</dbReference>
<evidence type="ECO:0000259" key="5">
    <source>
        <dbReference type="Pfam" id="PF07730"/>
    </source>
</evidence>
<dbReference type="InterPro" id="IPR003594">
    <property type="entry name" value="HATPase_dom"/>
</dbReference>